<dbReference type="Proteomes" id="UP000307702">
    <property type="component" value="Unassembled WGS sequence"/>
</dbReference>
<proteinExistence type="predicted"/>
<dbReference type="EMBL" id="SZVP01000005">
    <property type="protein sequence ID" value="TMM45642.1"/>
    <property type="molecule type" value="Genomic_DNA"/>
</dbReference>
<evidence type="ECO:0000313" key="6">
    <source>
        <dbReference type="EMBL" id="TMM45642.1"/>
    </source>
</evidence>
<dbReference type="OrthoDB" id="5761885at2"/>
<reference evidence="6 7" key="1">
    <citation type="submission" date="2019-05" db="EMBL/GenBank/DDBJ databases">
        <title>Colwellia ponticola sp. nov., isolated from seawater.</title>
        <authorList>
            <person name="Yoon J.-H."/>
        </authorList>
    </citation>
    <scope>NUCLEOTIDE SEQUENCE [LARGE SCALE GENOMIC DNA]</scope>
    <source>
        <strain evidence="6 7">OISW-25</strain>
    </source>
</reference>
<dbReference type="Pfam" id="PF07238">
    <property type="entry name" value="PilZ"/>
    <property type="match status" value="1"/>
</dbReference>
<keyword evidence="3" id="KW-0975">Bacterial flagellum</keyword>
<feature type="domain" description="Type III secretion system flagellar brake protein YcgR PilZN" evidence="5">
    <location>
        <begin position="16"/>
        <end position="105"/>
    </location>
</feature>
<keyword evidence="2" id="KW-0547">Nucleotide-binding</keyword>
<dbReference type="GO" id="GO:0035438">
    <property type="term" value="F:cyclic-di-GMP binding"/>
    <property type="evidence" value="ECO:0007669"/>
    <property type="project" value="InterPro"/>
</dbReference>
<evidence type="ECO:0000256" key="3">
    <source>
        <dbReference type="ARBA" id="ARBA00023143"/>
    </source>
</evidence>
<feature type="domain" description="PilZ" evidence="4">
    <location>
        <begin position="112"/>
        <end position="210"/>
    </location>
</feature>
<dbReference type="Gene3D" id="2.40.10.220">
    <property type="entry name" value="predicted glycosyltransferase like domains"/>
    <property type="match status" value="1"/>
</dbReference>
<evidence type="ECO:0000256" key="1">
    <source>
        <dbReference type="ARBA" id="ARBA00022636"/>
    </source>
</evidence>
<organism evidence="6 7">
    <name type="scientific">Colwellia ponticola</name>
    <dbReference type="NCBI Taxonomy" id="2304625"/>
    <lineage>
        <taxon>Bacteria</taxon>
        <taxon>Pseudomonadati</taxon>
        <taxon>Pseudomonadota</taxon>
        <taxon>Gammaproteobacteria</taxon>
        <taxon>Alteromonadales</taxon>
        <taxon>Colwelliaceae</taxon>
        <taxon>Colwellia</taxon>
    </lineage>
</organism>
<keyword evidence="6" id="KW-0969">Cilium</keyword>
<keyword evidence="1" id="KW-0973">c-di-GMP</keyword>
<dbReference type="Gene3D" id="2.30.110.10">
    <property type="entry name" value="Electron Transport, Fmn-binding Protein, Chain A"/>
    <property type="match status" value="1"/>
</dbReference>
<dbReference type="RefSeq" id="WP_138621977.1">
    <property type="nucleotide sequence ID" value="NZ_SZVP01000005.1"/>
</dbReference>
<dbReference type="InterPro" id="IPR009875">
    <property type="entry name" value="PilZ_domain"/>
</dbReference>
<dbReference type="SUPFAM" id="SSF141371">
    <property type="entry name" value="PilZ domain-like"/>
    <property type="match status" value="2"/>
</dbReference>
<keyword evidence="6" id="KW-0966">Cell projection</keyword>
<gene>
    <name evidence="6" type="ORF">FCS21_07400</name>
</gene>
<name>A0A8H2JNP8_9GAMM</name>
<keyword evidence="7" id="KW-1185">Reference proteome</keyword>
<evidence type="ECO:0000259" key="5">
    <source>
        <dbReference type="Pfam" id="PF12945"/>
    </source>
</evidence>
<sequence>MSDISNEQRMQLFELQPGRSLDLQINHPVPLRLKLSLIGYELGKYIILKYPKGASTAEYNDVLIEGNVLIVRYLMEGNKGECFAFRSTIKTMTQYPEKLLFIDYPKQIESRQLRLQQRTNIHLPAIIRLEDQTGNKSTQINGIIGDISAKGCGFTFKTKSTSAKVNKRDVFVCLQSPIDGEVKISARVCNSRNDNGTVSVGIQFIDQDNVVPKLLSLLFIDNQLD</sequence>
<comment type="caution">
    <text evidence="6">The sequence shown here is derived from an EMBL/GenBank/DDBJ whole genome shotgun (WGS) entry which is preliminary data.</text>
</comment>
<protein>
    <submittedName>
        <fullName evidence="6">Flagellar brake protein</fullName>
    </submittedName>
</protein>
<dbReference type="Pfam" id="PF12945">
    <property type="entry name" value="PilZNR"/>
    <property type="match status" value="1"/>
</dbReference>
<accession>A0A8H2JNP8</accession>
<dbReference type="AlphaFoldDB" id="A0A8H2JNP8"/>
<evidence type="ECO:0000259" key="4">
    <source>
        <dbReference type="Pfam" id="PF07238"/>
    </source>
</evidence>
<keyword evidence="6" id="KW-0282">Flagellum</keyword>
<dbReference type="InterPro" id="IPR009926">
    <property type="entry name" value="T3SS_YcgR_PilZN"/>
</dbReference>
<evidence type="ECO:0000256" key="2">
    <source>
        <dbReference type="ARBA" id="ARBA00022741"/>
    </source>
</evidence>
<dbReference type="InterPro" id="IPR012349">
    <property type="entry name" value="Split_barrel_FMN-bd"/>
</dbReference>
<evidence type="ECO:0000313" key="7">
    <source>
        <dbReference type="Proteomes" id="UP000307702"/>
    </source>
</evidence>